<evidence type="ECO:0000313" key="4">
    <source>
        <dbReference type="Proteomes" id="UP000240760"/>
    </source>
</evidence>
<organism evidence="3 4">
    <name type="scientific">Trichoderma longibrachiatum ATCC 18648</name>
    <dbReference type="NCBI Taxonomy" id="983965"/>
    <lineage>
        <taxon>Eukaryota</taxon>
        <taxon>Fungi</taxon>
        <taxon>Dikarya</taxon>
        <taxon>Ascomycota</taxon>
        <taxon>Pezizomycotina</taxon>
        <taxon>Sordariomycetes</taxon>
        <taxon>Hypocreomycetidae</taxon>
        <taxon>Hypocreales</taxon>
        <taxon>Hypocreaceae</taxon>
        <taxon>Trichoderma</taxon>
    </lineage>
</organism>
<proteinExistence type="predicted"/>
<name>A0A2T4BT52_TRILO</name>
<dbReference type="Proteomes" id="UP000240760">
    <property type="component" value="Unassembled WGS sequence"/>
</dbReference>
<evidence type="ECO:0000256" key="1">
    <source>
        <dbReference type="SAM" id="MobiDB-lite"/>
    </source>
</evidence>
<evidence type="ECO:0000256" key="2">
    <source>
        <dbReference type="SAM" id="Phobius"/>
    </source>
</evidence>
<protein>
    <submittedName>
        <fullName evidence="3">Uncharacterized protein</fullName>
    </submittedName>
</protein>
<dbReference type="AlphaFoldDB" id="A0A2T4BT52"/>
<dbReference type="EMBL" id="KZ679141">
    <property type="protein sequence ID" value="PTB72489.1"/>
    <property type="molecule type" value="Genomic_DNA"/>
</dbReference>
<evidence type="ECO:0000313" key="3">
    <source>
        <dbReference type="EMBL" id="PTB72489.1"/>
    </source>
</evidence>
<sequence>MTTSTRLHKHAASHPSARTVTALIPVFTLFFLYFSTSPSLSDVRFMELLERSPTAKSVYDVTGAPPSTNPAVRTRVRG</sequence>
<feature type="transmembrane region" description="Helical" evidence="2">
    <location>
        <begin position="20"/>
        <end position="36"/>
    </location>
</feature>
<reference evidence="3 4" key="1">
    <citation type="submission" date="2016-07" db="EMBL/GenBank/DDBJ databases">
        <title>Multiple horizontal gene transfer events from other fungi enriched the ability of initially mycotrophic Trichoderma (Ascomycota) to feed on dead plant biomass.</title>
        <authorList>
            <consortium name="DOE Joint Genome Institute"/>
            <person name="Aerts A."/>
            <person name="Atanasova L."/>
            <person name="Chenthamara K."/>
            <person name="Zhang J."/>
            <person name="Grujic M."/>
            <person name="Henrissat B."/>
            <person name="Kuo A."/>
            <person name="Salamov A."/>
            <person name="Lipzen A."/>
            <person name="Labutti K."/>
            <person name="Barry K."/>
            <person name="Miao Y."/>
            <person name="Rahimi M.J."/>
            <person name="Shen Q."/>
            <person name="Grigoriev I.V."/>
            <person name="Kubicek C.P."/>
            <person name="Druzhinina I.S."/>
        </authorList>
    </citation>
    <scope>NUCLEOTIDE SEQUENCE [LARGE SCALE GENOMIC DNA]</scope>
    <source>
        <strain evidence="3 4">ATCC 18648</strain>
    </source>
</reference>
<gene>
    <name evidence="3" type="ORF">M440DRAFT_158484</name>
</gene>
<feature type="region of interest" description="Disordered" evidence="1">
    <location>
        <begin position="59"/>
        <end position="78"/>
    </location>
</feature>
<keyword evidence="2" id="KW-0472">Membrane</keyword>
<accession>A0A2T4BT52</accession>
<keyword evidence="4" id="KW-1185">Reference proteome</keyword>
<keyword evidence="2" id="KW-1133">Transmembrane helix</keyword>
<keyword evidence="2" id="KW-0812">Transmembrane</keyword>